<keyword evidence="3" id="KW-1185">Reference proteome</keyword>
<dbReference type="Proteomes" id="UP000001056">
    <property type="component" value="Unassembled WGS sequence"/>
</dbReference>
<dbReference type="VEuPathDB" id="FungiDB:CHGG_07285"/>
<dbReference type="InParanoid" id="Q2GXL9"/>
<protein>
    <submittedName>
        <fullName evidence="2">Uncharacterized protein</fullName>
    </submittedName>
</protein>
<dbReference type="EMBL" id="CH408033">
    <property type="protein sequence ID" value="EAQ86032.1"/>
    <property type="molecule type" value="Genomic_DNA"/>
</dbReference>
<name>Q2GXL9_CHAGB</name>
<gene>
    <name evidence="2" type="ORF">CHGG_07285</name>
</gene>
<dbReference type="AlphaFoldDB" id="Q2GXL9"/>
<feature type="region of interest" description="Disordered" evidence="1">
    <location>
        <begin position="77"/>
        <end position="100"/>
    </location>
</feature>
<proteinExistence type="predicted"/>
<evidence type="ECO:0000313" key="3">
    <source>
        <dbReference type="Proteomes" id="UP000001056"/>
    </source>
</evidence>
<dbReference type="HOGENOM" id="CLU_1777213_0_0_1"/>
<reference evidence="3" key="1">
    <citation type="journal article" date="2015" name="Genome Announc.">
        <title>Draft genome sequence of the cellulolytic fungus Chaetomium globosum.</title>
        <authorList>
            <person name="Cuomo C.A."/>
            <person name="Untereiner W.A."/>
            <person name="Ma L.-J."/>
            <person name="Grabherr M."/>
            <person name="Birren B.W."/>
        </authorList>
    </citation>
    <scope>NUCLEOTIDE SEQUENCE [LARGE SCALE GENOMIC DNA]</scope>
    <source>
        <strain evidence="3">ATCC 6205 / CBS 148.51 / DSM 1962 / NBRC 6347 / NRRL 1970</strain>
    </source>
</reference>
<dbReference type="GeneID" id="4394277"/>
<sequence length="146" mass="16466">MTTACPKHDQICHLISAEPRPSPMDHAPHLIRELAAVHPHDLYLHTYIQGAAAGGQISDGPPCFRICQIRRLASRPGVPDPQLFSGQENRALPGRVKNPYQQSRNDAFCYVKDPRTRKDVKGYLDEKATYNYPTNCPTPTRFDNEK</sequence>
<organism evidence="2 3">
    <name type="scientific">Chaetomium globosum (strain ATCC 6205 / CBS 148.51 / DSM 1962 / NBRC 6347 / NRRL 1970)</name>
    <name type="common">Soil fungus</name>
    <dbReference type="NCBI Taxonomy" id="306901"/>
    <lineage>
        <taxon>Eukaryota</taxon>
        <taxon>Fungi</taxon>
        <taxon>Dikarya</taxon>
        <taxon>Ascomycota</taxon>
        <taxon>Pezizomycotina</taxon>
        <taxon>Sordariomycetes</taxon>
        <taxon>Sordariomycetidae</taxon>
        <taxon>Sordariales</taxon>
        <taxon>Chaetomiaceae</taxon>
        <taxon>Chaetomium</taxon>
    </lineage>
</organism>
<evidence type="ECO:0000313" key="2">
    <source>
        <dbReference type="EMBL" id="EAQ86032.1"/>
    </source>
</evidence>
<dbReference type="RefSeq" id="XP_001224941.1">
    <property type="nucleotide sequence ID" value="XM_001224940.1"/>
</dbReference>
<accession>Q2GXL9</accession>
<evidence type="ECO:0000256" key="1">
    <source>
        <dbReference type="SAM" id="MobiDB-lite"/>
    </source>
</evidence>